<dbReference type="PROSITE" id="PS00676">
    <property type="entry name" value="SIGMA54_INTERACT_2"/>
    <property type="match status" value="1"/>
</dbReference>
<evidence type="ECO:0000259" key="9">
    <source>
        <dbReference type="PROSITE" id="PS50045"/>
    </source>
</evidence>
<dbReference type="InterPro" id="IPR011006">
    <property type="entry name" value="CheY-like_superfamily"/>
</dbReference>
<keyword evidence="12" id="KW-1185">Reference proteome</keyword>
<dbReference type="GO" id="GO:0005524">
    <property type="term" value="F:ATP binding"/>
    <property type="evidence" value="ECO:0007669"/>
    <property type="project" value="UniProtKB-KW"/>
</dbReference>
<feature type="domain" description="Response regulatory" evidence="10">
    <location>
        <begin position="4"/>
        <end position="118"/>
    </location>
</feature>
<comment type="caution">
    <text evidence="11">The sequence shown here is derived from an EMBL/GenBank/DDBJ whole genome shotgun (WGS) entry which is preliminary data.</text>
</comment>
<feature type="modified residue" description="4-aspartylphosphate" evidence="8">
    <location>
        <position position="53"/>
    </location>
</feature>
<name>A0A267MMJ3_9FIRM</name>
<dbReference type="InterPro" id="IPR009057">
    <property type="entry name" value="Homeodomain-like_sf"/>
</dbReference>
<dbReference type="Pfam" id="PF00158">
    <property type="entry name" value="Sigma54_activat"/>
    <property type="match status" value="1"/>
</dbReference>
<dbReference type="SUPFAM" id="SSF52172">
    <property type="entry name" value="CheY-like"/>
    <property type="match status" value="1"/>
</dbReference>
<dbReference type="Gene3D" id="1.10.8.60">
    <property type="match status" value="1"/>
</dbReference>
<evidence type="ECO:0000256" key="2">
    <source>
        <dbReference type="ARBA" id="ARBA00022741"/>
    </source>
</evidence>
<dbReference type="Gene3D" id="3.40.50.300">
    <property type="entry name" value="P-loop containing nucleotide triphosphate hydrolases"/>
    <property type="match status" value="1"/>
</dbReference>
<dbReference type="Pfam" id="PF02954">
    <property type="entry name" value="HTH_8"/>
    <property type="match status" value="1"/>
</dbReference>
<keyword evidence="3" id="KW-0067">ATP-binding</keyword>
<dbReference type="EMBL" id="NIBG01000004">
    <property type="protein sequence ID" value="PAB60095.1"/>
    <property type="molecule type" value="Genomic_DNA"/>
</dbReference>
<dbReference type="Pfam" id="PF25601">
    <property type="entry name" value="AAA_lid_14"/>
    <property type="match status" value="1"/>
</dbReference>
<evidence type="ECO:0000256" key="4">
    <source>
        <dbReference type="ARBA" id="ARBA00023015"/>
    </source>
</evidence>
<dbReference type="AlphaFoldDB" id="A0A267MMJ3"/>
<reference evidence="11 12" key="1">
    <citation type="submission" date="2017-06" db="EMBL/GenBank/DDBJ databases">
        <title>Draft genome sequence of anaerobic fermentative bacterium Anaeromicrobium sediminis DY2726D isolated from West Pacific Ocean sediments.</title>
        <authorList>
            <person name="Zeng X."/>
        </authorList>
    </citation>
    <scope>NUCLEOTIDE SEQUENCE [LARGE SCALE GENOMIC DNA]</scope>
    <source>
        <strain evidence="11 12">DY2726D</strain>
    </source>
</reference>
<evidence type="ECO:0000256" key="5">
    <source>
        <dbReference type="ARBA" id="ARBA00023125"/>
    </source>
</evidence>
<dbReference type="InterPro" id="IPR058031">
    <property type="entry name" value="AAA_lid_NorR"/>
</dbReference>
<dbReference type="Proteomes" id="UP000216024">
    <property type="component" value="Unassembled WGS sequence"/>
</dbReference>
<evidence type="ECO:0000256" key="1">
    <source>
        <dbReference type="ARBA" id="ARBA00018672"/>
    </source>
</evidence>
<dbReference type="InterPro" id="IPR025944">
    <property type="entry name" value="Sigma_54_int_dom_CS"/>
</dbReference>
<dbReference type="OrthoDB" id="9803970at2"/>
<dbReference type="InterPro" id="IPR002078">
    <property type="entry name" value="Sigma_54_int"/>
</dbReference>
<dbReference type="PROSITE" id="PS50045">
    <property type="entry name" value="SIGMA54_INTERACT_4"/>
    <property type="match status" value="1"/>
</dbReference>
<dbReference type="SUPFAM" id="SSF46689">
    <property type="entry name" value="Homeodomain-like"/>
    <property type="match status" value="1"/>
</dbReference>
<evidence type="ECO:0000313" key="11">
    <source>
        <dbReference type="EMBL" id="PAB60095.1"/>
    </source>
</evidence>
<sequence>MKRRILIVEDEMNLKQNLSFIFEKEGFEVTSASDGSVAKELITSNIYEIILCDIRLPNVNGLELIRLKKEIDYDGKFIIMTAYGTIESAVEAIKLGAEEYITKPFVNDDIIRIVNRLLHIQRLENENEKFKTKIKKRYELKKNIIGSSCAMQEVFNKVNKVSKVHTSVLITGENGTGKELIARAIHSYSDRASEPFLPVNCAAIPENLFESEFFGHEKGAFTGATEEKKGMFQIADGGTIFLDEISEIPLHMQVKLLRVLQENVVRRVGGSNLYPFSTRIISSSNRNLEQMVEDGLFRQDLYYRIKIVEIKLPPLRKRQNDILLLIDHFIEKYAKLFKRNINTITEEAIEFLRSYSWPGNVRELEHVVQSAIVLADDETLRINDFINMFNETKSKIKIAIPDDTFDLKNVLSQVKMQAEKEMIERALTKANGNRTKAAQILGISHRNILYKLQEYNIVCKEDDL</sequence>
<dbReference type="SMART" id="SM00382">
    <property type="entry name" value="AAA"/>
    <property type="match status" value="1"/>
</dbReference>
<feature type="domain" description="Sigma-54 factor interaction" evidence="9">
    <location>
        <begin position="144"/>
        <end position="373"/>
    </location>
</feature>
<evidence type="ECO:0000256" key="6">
    <source>
        <dbReference type="ARBA" id="ARBA00023163"/>
    </source>
</evidence>
<keyword evidence="6" id="KW-0804">Transcription</keyword>
<keyword evidence="2" id="KW-0547">Nucleotide-binding</keyword>
<dbReference type="GO" id="GO:0000160">
    <property type="term" value="P:phosphorelay signal transduction system"/>
    <property type="evidence" value="ECO:0007669"/>
    <property type="project" value="InterPro"/>
</dbReference>
<dbReference type="Gene3D" id="3.40.50.2300">
    <property type="match status" value="1"/>
</dbReference>
<keyword evidence="5" id="KW-0238">DNA-binding</keyword>
<proteinExistence type="predicted"/>
<dbReference type="PANTHER" id="PTHR32071">
    <property type="entry name" value="TRANSCRIPTIONAL REGULATORY PROTEIN"/>
    <property type="match status" value="1"/>
</dbReference>
<comment type="function">
    <text evidence="7">May play the central regulatory role in sporulation. It may be an element of the effector pathway responsible for the activation of sporulation genes in response to nutritional stress. Spo0A may act in concert with spo0H (a sigma factor) to control the expression of some genes that are critical to the sporulation process.</text>
</comment>
<evidence type="ECO:0000313" key="12">
    <source>
        <dbReference type="Proteomes" id="UP000216024"/>
    </source>
</evidence>
<evidence type="ECO:0000256" key="7">
    <source>
        <dbReference type="ARBA" id="ARBA00024867"/>
    </source>
</evidence>
<dbReference type="InterPro" id="IPR002197">
    <property type="entry name" value="HTH_Fis"/>
</dbReference>
<dbReference type="RefSeq" id="WP_095132324.1">
    <property type="nucleotide sequence ID" value="NZ_NIBG01000004.1"/>
</dbReference>
<keyword evidence="8" id="KW-0597">Phosphoprotein</keyword>
<accession>A0A267MMJ3</accession>
<dbReference type="Pfam" id="PF00072">
    <property type="entry name" value="Response_reg"/>
    <property type="match status" value="1"/>
</dbReference>
<dbReference type="CDD" id="cd00009">
    <property type="entry name" value="AAA"/>
    <property type="match status" value="1"/>
</dbReference>
<dbReference type="InterPro" id="IPR025943">
    <property type="entry name" value="Sigma_54_int_dom_ATP-bd_2"/>
</dbReference>
<dbReference type="InterPro" id="IPR003593">
    <property type="entry name" value="AAA+_ATPase"/>
</dbReference>
<evidence type="ECO:0000259" key="10">
    <source>
        <dbReference type="PROSITE" id="PS50110"/>
    </source>
</evidence>
<gene>
    <name evidence="11" type="ORF">CCE28_06900</name>
</gene>
<dbReference type="PRINTS" id="PR01590">
    <property type="entry name" value="HTHFIS"/>
</dbReference>
<evidence type="ECO:0000256" key="3">
    <source>
        <dbReference type="ARBA" id="ARBA00022840"/>
    </source>
</evidence>
<keyword evidence="4" id="KW-0805">Transcription regulation</keyword>
<dbReference type="Gene3D" id="1.10.10.60">
    <property type="entry name" value="Homeodomain-like"/>
    <property type="match status" value="1"/>
</dbReference>
<dbReference type="GO" id="GO:0006355">
    <property type="term" value="P:regulation of DNA-templated transcription"/>
    <property type="evidence" value="ECO:0007669"/>
    <property type="project" value="InterPro"/>
</dbReference>
<dbReference type="InterPro" id="IPR027417">
    <property type="entry name" value="P-loop_NTPase"/>
</dbReference>
<evidence type="ECO:0000256" key="8">
    <source>
        <dbReference type="PROSITE-ProRule" id="PRU00169"/>
    </source>
</evidence>
<dbReference type="SMART" id="SM00448">
    <property type="entry name" value="REC"/>
    <property type="match status" value="1"/>
</dbReference>
<organism evidence="11 12">
    <name type="scientific">Anaeromicrobium sediminis</name>
    <dbReference type="NCBI Taxonomy" id="1478221"/>
    <lineage>
        <taxon>Bacteria</taxon>
        <taxon>Bacillati</taxon>
        <taxon>Bacillota</taxon>
        <taxon>Clostridia</taxon>
        <taxon>Peptostreptococcales</taxon>
        <taxon>Thermotaleaceae</taxon>
        <taxon>Anaeromicrobium</taxon>
    </lineage>
</organism>
<dbReference type="PROSITE" id="PS00688">
    <property type="entry name" value="SIGMA54_INTERACT_3"/>
    <property type="match status" value="1"/>
</dbReference>
<dbReference type="FunFam" id="3.40.50.300:FF:000006">
    <property type="entry name" value="DNA-binding transcriptional regulator NtrC"/>
    <property type="match status" value="1"/>
</dbReference>
<protein>
    <recommendedName>
        <fullName evidence="1">Stage 0 sporulation protein A homolog</fullName>
    </recommendedName>
</protein>
<dbReference type="PROSITE" id="PS50110">
    <property type="entry name" value="RESPONSE_REGULATORY"/>
    <property type="match status" value="1"/>
</dbReference>
<dbReference type="GO" id="GO:0043565">
    <property type="term" value="F:sequence-specific DNA binding"/>
    <property type="evidence" value="ECO:0007669"/>
    <property type="project" value="InterPro"/>
</dbReference>
<dbReference type="InterPro" id="IPR001789">
    <property type="entry name" value="Sig_transdc_resp-reg_receiver"/>
</dbReference>
<dbReference type="SUPFAM" id="SSF52540">
    <property type="entry name" value="P-loop containing nucleoside triphosphate hydrolases"/>
    <property type="match status" value="1"/>
</dbReference>